<reference evidence="1" key="1">
    <citation type="journal article" date="2020" name="Nat. Genet.">
        <title>Genomic diversifications of five Gossypium allopolyploid species and their impact on cotton improvement.</title>
        <authorList>
            <person name="Chen Z.J."/>
            <person name="Sreedasyam A."/>
            <person name="Ando A."/>
            <person name="Song Q."/>
            <person name="De Santiago L.M."/>
            <person name="Hulse-Kemp A.M."/>
            <person name="Ding M."/>
            <person name="Ye W."/>
            <person name="Kirkbride R.C."/>
            <person name="Jenkins J."/>
            <person name="Plott C."/>
            <person name="Lovell J."/>
            <person name="Lin Y.M."/>
            <person name="Vaughn R."/>
            <person name="Liu B."/>
            <person name="Simpson S."/>
            <person name="Scheffler B.E."/>
            <person name="Wen L."/>
            <person name="Saski C.A."/>
            <person name="Grover C.E."/>
            <person name="Hu G."/>
            <person name="Conover J.L."/>
            <person name="Carlson J.W."/>
            <person name="Shu S."/>
            <person name="Boston L.B."/>
            <person name="Williams M."/>
            <person name="Peterson D.G."/>
            <person name="McGee K."/>
            <person name="Jones D.C."/>
            <person name="Wendel J.F."/>
            <person name="Stelly D.M."/>
            <person name="Grimwood J."/>
            <person name="Schmutz J."/>
        </authorList>
    </citation>
    <scope>NUCLEOTIDE SEQUENCE [LARGE SCALE GENOMIC DNA]</scope>
    <source>
        <strain evidence="1">cv. TM-1</strain>
    </source>
</reference>
<proteinExistence type="predicted"/>
<evidence type="ECO:0000313" key="2">
    <source>
        <dbReference type="RefSeq" id="XP_016684041.2"/>
    </source>
</evidence>
<evidence type="ECO:0000313" key="1">
    <source>
        <dbReference type="Proteomes" id="UP000818029"/>
    </source>
</evidence>
<evidence type="ECO:0008006" key="3">
    <source>
        <dbReference type="Google" id="ProtNLM"/>
    </source>
</evidence>
<dbReference type="RefSeq" id="XP_016684041.2">
    <property type="nucleotide sequence ID" value="XM_016828552.2"/>
</dbReference>
<gene>
    <name evidence="2" type="primary">LOC107902351</name>
</gene>
<dbReference type="PaxDb" id="3635-A0A1U8J115"/>
<dbReference type="KEGG" id="ghi:107902351"/>
<organism evidence="1 2">
    <name type="scientific">Gossypium hirsutum</name>
    <name type="common">Upland cotton</name>
    <name type="synonym">Gossypium mexicanum</name>
    <dbReference type="NCBI Taxonomy" id="3635"/>
    <lineage>
        <taxon>Eukaryota</taxon>
        <taxon>Viridiplantae</taxon>
        <taxon>Streptophyta</taxon>
        <taxon>Embryophyta</taxon>
        <taxon>Tracheophyta</taxon>
        <taxon>Spermatophyta</taxon>
        <taxon>Magnoliopsida</taxon>
        <taxon>eudicotyledons</taxon>
        <taxon>Gunneridae</taxon>
        <taxon>Pentapetalae</taxon>
        <taxon>rosids</taxon>
        <taxon>malvids</taxon>
        <taxon>Malvales</taxon>
        <taxon>Malvaceae</taxon>
        <taxon>Malvoideae</taxon>
        <taxon>Gossypium</taxon>
    </lineage>
</organism>
<dbReference type="Proteomes" id="UP000818029">
    <property type="component" value="Chromosome D05"/>
</dbReference>
<accession>A0A1U8J115</accession>
<dbReference type="PANTHER" id="PTHR32108">
    <property type="entry name" value="DNA-DIRECTED RNA POLYMERASE SUBUNIT ALPHA"/>
    <property type="match status" value="1"/>
</dbReference>
<dbReference type="GeneID" id="107902351"/>
<reference evidence="2" key="2">
    <citation type="submission" date="2025-08" db="UniProtKB">
        <authorList>
            <consortium name="RefSeq"/>
        </authorList>
    </citation>
    <scope>IDENTIFICATION</scope>
</reference>
<keyword evidence="1" id="KW-1185">Reference proteome</keyword>
<dbReference type="PANTHER" id="PTHR32108:SF5">
    <property type="entry name" value="DYNACTIN SUBUNIT 1-LIKE"/>
    <property type="match status" value="1"/>
</dbReference>
<name>A0A1U8J115_GOSHI</name>
<sequence length="511" mass="59116">MIERELFVLDPERSFERMENYCEFHHDEGHEIQECTELRALVQGMMDDKEMEFYEEVKEEGSICTSESPKVPRVTQPVVIISRPKNDEVRTPVIPRIIIKKPAAFSYQYSRKVPWNYERNTTVPRKEITEDQGIGAYLEPMKGRAVTVEQKGKIAEPVLSINEPVKEEEAMGFLKFLKHSEYNVVEQLHKQSARISVLALLLNSEVHRSALMKVLNETYVANDISVNKLDQLVNNINADNFIFFNDDEIPPGGMGLPIDNLHMKTCLNIMRAFDGTERKVMGRIKIPLLIGPTVYEVDFLVMDIKPFYNFLLERPWIHSTGAVPLSLHQKLKLLSEGRLVTINAEEDIIAAVSNEVPYMETNDESMECSFRSLERGLGKYLQGKIEVPVLKEKQDNFGLGYKPDKGQRKKELERRQERRRVRLNGKEIKWEPMIIFHISKTFISGGIIRSERKILIEESIEETLENMHINALNEDANEERSWYDICPYEPGSVLNNWTAEEIHEVFKTVSE</sequence>
<dbReference type="STRING" id="3635.A0A1U8J115"/>
<protein>
    <recommendedName>
        <fullName evidence="3">Reverse transcriptase domain-containing protein</fullName>
    </recommendedName>
</protein>
<dbReference type="AlphaFoldDB" id="A0A1U8J115"/>